<organism evidence="2">
    <name type="scientific">Hermetia illucens sigma-like virus 1</name>
    <dbReference type="NCBI Taxonomy" id="3139867"/>
    <lineage>
        <taxon>Viruses</taxon>
        <taxon>Riboviria</taxon>
        <taxon>Orthornavirae</taxon>
        <taxon>Negarnaviricota</taxon>
        <taxon>Haploviricotina</taxon>
        <taxon>Monjiviricetes</taxon>
        <taxon>Mononegavirales</taxon>
        <taxon>Rhabdoviridae</taxon>
        <taxon>Alpharhabdovirinae</taxon>
        <taxon>Sigmavirus</taxon>
    </lineage>
</organism>
<feature type="region of interest" description="Disordered" evidence="1">
    <location>
        <begin position="1"/>
        <end position="47"/>
    </location>
</feature>
<feature type="compositionally biased region" description="Polar residues" evidence="1">
    <location>
        <begin position="34"/>
        <end position="47"/>
    </location>
</feature>
<sequence length="224" mass="25721">MLSNKLTKSLRGKPSKKKSNSNSSGSSESSIESQADQQKNDWPTTSYDKANESEQLKQISIFKVGKWLVKGSLRISFSKRPSNWESFEKILECIVDQYDGNKIYKAVTFCVYWCLGFHLKECSGPSNRFSYGADIEEIMNFAHEIPLLVDQNFSFSFNESGSFRGVSYSIQSSIVFMKTNRKSYNFEQFIYSGSYVPREERSFKELLNDCGIPTKESEERLILK</sequence>
<feature type="compositionally biased region" description="Low complexity" evidence="1">
    <location>
        <begin position="20"/>
        <end position="33"/>
    </location>
</feature>
<proteinExistence type="predicted"/>
<dbReference type="EMBL" id="PP968022">
    <property type="protein sequence ID" value="XCN29339.1"/>
    <property type="molecule type" value="Genomic_RNA"/>
</dbReference>
<reference evidence="2" key="1">
    <citation type="submission" date="2024-06" db="EMBL/GenBank/DDBJ databases">
        <title>Detection of known and novel virus sequences in the black solider fly and expression of host antiviral pathways.</title>
        <authorList>
            <person name="Walt H.K."/>
        </authorList>
    </citation>
    <scope>NUCLEOTIDE SEQUENCE</scope>
    <source>
        <strain evidence="2">HiSv1_hpl8_b</strain>
    </source>
</reference>
<name>A0AAU8KYQ6_9RHAB</name>
<evidence type="ECO:0000313" key="2">
    <source>
        <dbReference type="EMBL" id="XCN29339.1"/>
    </source>
</evidence>
<protein>
    <submittedName>
        <fullName evidence="2">M protein</fullName>
    </submittedName>
</protein>
<accession>A0AAU8KYQ6</accession>
<feature type="compositionally biased region" description="Basic residues" evidence="1">
    <location>
        <begin position="8"/>
        <end position="19"/>
    </location>
</feature>
<evidence type="ECO:0000256" key="1">
    <source>
        <dbReference type="SAM" id="MobiDB-lite"/>
    </source>
</evidence>